<evidence type="ECO:0008006" key="3">
    <source>
        <dbReference type="Google" id="ProtNLM"/>
    </source>
</evidence>
<dbReference type="Pfam" id="PF08889">
    <property type="entry name" value="WbqC"/>
    <property type="match status" value="1"/>
</dbReference>
<evidence type="ECO:0000313" key="1">
    <source>
        <dbReference type="EMBL" id="VVM05586.1"/>
    </source>
</evidence>
<evidence type="ECO:0000313" key="2">
    <source>
        <dbReference type="Proteomes" id="UP000381693"/>
    </source>
</evidence>
<protein>
    <recommendedName>
        <fullName evidence="3">WbqC-like protein family protein</fullName>
    </recommendedName>
</protein>
<gene>
    <name evidence="1" type="ORF">MAMC_00697</name>
</gene>
<name>A0A5E6M8R3_9BACT</name>
<keyword evidence="2" id="KW-1185">Reference proteome</keyword>
<dbReference type="AlphaFoldDB" id="A0A5E6M8R3"/>
<dbReference type="InterPro" id="IPR014985">
    <property type="entry name" value="WbqC"/>
</dbReference>
<accession>A0A5E6M8R3</accession>
<dbReference type="EMBL" id="CABFUZ020000093">
    <property type="protein sequence ID" value="VVM05586.1"/>
    <property type="molecule type" value="Genomic_DNA"/>
</dbReference>
<organism evidence="1 2">
    <name type="scientific">Methylacidimicrobium cyclopophantes</name>
    <dbReference type="NCBI Taxonomy" id="1041766"/>
    <lineage>
        <taxon>Bacteria</taxon>
        <taxon>Pseudomonadati</taxon>
        <taxon>Verrucomicrobiota</taxon>
        <taxon>Methylacidimicrobium</taxon>
    </lineage>
</organism>
<dbReference type="Proteomes" id="UP000381693">
    <property type="component" value="Unassembled WGS sequence"/>
</dbReference>
<comment type="caution">
    <text evidence="1">The sequence shown here is derived from an EMBL/GenBank/DDBJ whole genome shotgun (WGS) entry which is preliminary data.</text>
</comment>
<dbReference type="RefSeq" id="WP_178087649.1">
    <property type="nucleotide sequence ID" value="NZ_CABFUZ020000093.1"/>
</dbReference>
<reference evidence="1" key="1">
    <citation type="submission" date="2019-09" db="EMBL/GenBank/DDBJ databases">
        <authorList>
            <person name="Cremers G."/>
        </authorList>
    </citation>
    <scope>NUCLEOTIDE SEQUENCE [LARGE SCALE GENOMIC DNA]</scope>
    <source>
        <strain evidence="1">3B</strain>
    </source>
</reference>
<sequence length="249" mass="28549">MRSLVRAVGQEALSFRKEPIRTPMTIATHPPLFLPWPGFFAKAFRADALVVLDEVQFPLGRSWISRNRIKNERGELWLTVPVRKSGRGKQRICEVEICEGLPWRKKHLSSLRQAYAHAPYRKEVLLLVEAIYGQTTARLVDLNLALLRLFWEVWKIPATLLRQSELAVEGKGTELLVDLCEKLHATRYLLFPFAAKFLDLAQFRSGGIEPVFLPFRPPVYPQLWGEFRYNLSALDLLLNCGAKGRELLA</sequence>
<proteinExistence type="predicted"/>